<gene>
    <name evidence="1" type="ORF">GHO37_28740</name>
</gene>
<evidence type="ECO:0000313" key="2">
    <source>
        <dbReference type="Proteomes" id="UP000447574"/>
    </source>
</evidence>
<evidence type="ECO:0000313" key="1">
    <source>
        <dbReference type="EMBL" id="MQT78215.1"/>
    </source>
</evidence>
<organism evidence="1 2">
    <name type="scientific">Pseudomonas helleri</name>
    <dbReference type="NCBI Taxonomy" id="1608996"/>
    <lineage>
        <taxon>Bacteria</taxon>
        <taxon>Pseudomonadati</taxon>
        <taxon>Pseudomonadota</taxon>
        <taxon>Gammaproteobacteria</taxon>
        <taxon>Pseudomonadales</taxon>
        <taxon>Pseudomonadaceae</taxon>
        <taxon>Pseudomonas</taxon>
    </lineage>
</organism>
<accession>A0A7X1X2T5</accession>
<comment type="caution">
    <text evidence="1">The sequence shown here is derived from an EMBL/GenBank/DDBJ whole genome shotgun (WGS) entry which is preliminary data.</text>
</comment>
<protein>
    <submittedName>
        <fullName evidence="1">IS66 family insertion sequence element accessory protein TnpB</fullName>
    </submittedName>
</protein>
<name>A0A7X1X2T5_9PSED</name>
<dbReference type="AlphaFoldDB" id="A0A7X1X2T5"/>
<reference evidence="1 2" key="1">
    <citation type="submission" date="2019-10" db="EMBL/GenBank/DDBJ databases">
        <title>Evaluation of single-gene subtyping targets for Pseudomonas.</title>
        <authorList>
            <person name="Reichler S.J."/>
            <person name="Orsi R.H."/>
            <person name="Wiedmann M."/>
            <person name="Martin N.H."/>
            <person name="Murphy S.I."/>
        </authorList>
    </citation>
    <scope>NUCLEOTIDE SEQUENCE [LARGE SCALE GENOMIC DNA]</scope>
    <source>
        <strain evidence="1 2">FSL R10-2932</strain>
    </source>
</reference>
<dbReference type="NCBIfam" id="NF047593">
    <property type="entry name" value="IS66_ISAeme5_TnpA"/>
    <property type="match status" value="1"/>
</dbReference>
<sequence length="97" mass="10934">MSVRRELWIAHVQAWRSSGLTQVAYCQQHELSSKRLAYWIKRGNPNPAELPLTLVPVTLRHSPATVQLLLRHASGWSLALPSSVEPAWLAELLRGMV</sequence>
<dbReference type="Proteomes" id="UP000447574">
    <property type="component" value="Unassembled WGS sequence"/>
</dbReference>
<dbReference type="EMBL" id="WIWF01000282">
    <property type="protein sequence ID" value="MQT78215.1"/>
    <property type="molecule type" value="Genomic_DNA"/>
</dbReference>
<proteinExistence type="predicted"/>